<dbReference type="EMBL" id="FQUC01000015">
    <property type="protein sequence ID" value="SHG08068.1"/>
    <property type="molecule type" value="Genomic_DNA"/>
</dbReference>
<dbReference type="RefSeq" id="WP_062185116.1">
    <property type="nucleotide sequence ID" value="NZ_BBXL01000038.1"/>
</dbReference>
<dbReference type="PIRSF" id="PIRSF014677">
    <property type="entry name" value="UCP014677"/>
    <property type="match status" value="1"/>
</dbReference>
<dbReference type="Proteomes" id="UP000184480">
    <property type="component" value="Unassembled WGS sequence"/>
</dbReference>
<name>A0A1M5GWJ7_9BACT</name>
<keyword evidence="2" id="KW-1185">Reference proteome</keyword>
<organism evidence="1 2">
    <name type="scientific">Dysgonomonas macrotermitis</name>
    <dbReference type="NCBI Taxonomy" id="1346286"/>
    <lineage>
        <taxon>Bacteria</taxon>
        <taxon>Pseudomonadati</taxon>
        <taxon>Bacteroidota</taxon>
        <taxon>Bacteroidia</taxon>
        <taxon>Bacteroidales</taxon>
        <taxon>Dysgonomonadaceae</taxon>
        <taxon>Dysgonomonas</taxon>
    </lineage>
</organism>
<dbReference type="OrthoDB" id="1688888at2"/>
<protein>
    <submittedName>
        <fullName evidence="1">SIR2-like domain-containing protein</fullName>
    </submittedName>
</protein>
<dbReference type="Pfam" id="PF13289">
    <property type="entry name" value="SIR2_2"/>
    <property type="match status" value="1"/>
</dbReference>
<dbReference type="STRING" id="1346286.SAMN05444362_1155"/>
<reference evidence="2" key="1">
    <citation type="submission" date="2016-11" db="EMBL/GenBank/DDBJ databases">
        <authorList>
            <person name="Varghese N."/>
            <person name="Submissions S."/>
        </authorList>
    </citation>
    <scope>NUCLEOTIDE SEQUENCE [LARGE SCALE GENOMIC DNA]</scope>
    <source>
        <strain evidence="2">DSM 27370</strain>
    </source>
</reference>
<proteinExistence type="predicted"/>
<evidence type="ECO:0000313" key="1">
    <source>
        <dbReference type="EMBL" id="SHG08068.1"/>
    </source>
</evidence>
<sequence>MEIKDFVSKFNSHPVLFVGTGMSLRYLKNSFTWDSVLEKICNIVYQDEEYYLDIKAKCTLNNGGFDYPGIASIIEKAFNEKLQNERNGEFSSINDLYYKTIKDGKPISRFKLYLSLLFSEMNYKTEKKDELDLLKQLRDNISSVITTNYDRLLENIFEFTPIIGNDILLTNPYGSLYKIHGCVLMPDRIIITEEDYEKSKYQDELIRAQLLSLFVHNPVIFLGYGAQDENVNNILRTVFKYAEGNTEILQKIKNNFLLVEYEEDSDNTIVSDYDLKIDGVSIQIKKIKTDNYSALYKALIEAKYPISAMDIRKVQNIMYDIVRPTKKEENRAVREVVVVDSKESINNSDRVLVITYGSRETANTIKETIFKEKLVRTHMVADDFMADYFEILAHRDAETIKVIDDLIIPSNQYFPIFGFLQIYNKLKNKTKIKKIQQDILNKFVTKEKSKKDFIIHSSIEAIYKDANIATSFKHPTVIWNVWNGNIPLDNLEQFLRSYPNEEKKDSKYRRLISLYDYKKYGSAKEV</sequence>
<dbReference type="InterPro" id="IPR011202">
    <property type="entry name" value="UCP014677"/>
</dbReference>
<dbReference type="AlphaFoldDB" id="A0A1M5GWJ7"/>
<evidence type="ECO:0000313" key="2">
    <source>
        <dbReference type="Proteomes" id="UP000184480"/>
    </source>
</evidence>
<accession>A0A1M5GWJ7</accession>
<gene>
    <name evidence="1" type="ORF">SAMN05444362_1155</name>
</gene>